<organism evidence="2 3">
    <name type="scientific">Prorocentrum cordatum</name>
    <dbReference type="NCBI Taxonomy" id="2364126"/>
    <lineage>
        <taxon>Eukaryota</taxon>
        <taxon>Sar</taxon>
        <taxon>Alveolata</taxon>
        <taxon>Dinophyceae</taxon>
        <taxon>Prorocentrales</taxon>
        <taxon>Prorocentraceae</taxon>
        <taxon>Prorocentrum</taxon>
    </lineage>
</organism>
<reference evidence="2" key="1">
    <citation type="submission" date="2023-10" db="EMBL/GenBank/DDBJ databases">
        <authorList>
            <person name="Chen Y."/>
            <person name="Shah S."/>
            <person name="Dougan E. K."/>
            <person name="Thang M."/>
            <person name="Chan C."/>
        </authorList>
    </citation>
    <scope>NUCLEOTIDE SEQUENCE [LARGE SCALE GENOMIC DNA]</scope>
</reference>
<feature type="region of interest" description="Disordered" evidence="1">
    <location>
        <begin position="1"/>
        <end position="39"/>
    </location>
</feature>
<accession>A0ABN9S8J2</accession>
<dbReference type="EMBL" id="CAUYUJ010009957">
    <property type="protein sequence ID" value="CAK0828127.1"/>
    <property type="molecule type" value="Genomic_DNA"/>
</dbReference>
<name>A0ABN9S8J2_9DINO</name>
<proteinExistence type="predicted"/>
<evidence type="ECO:0008006" key="4">
    <source>
        <dbReference type="Google" id="ProtNLM"/>
    </source>
</evidence>
<sequence>MPEVAKALKEEKKDKKQKPHASREPCVALDPPTGGAASASHAHLQLPGVGGGSAVDLDNHQNQSLRAEVRRLVTSEVIAATGAKLDTLSESITDKLASKVVASVADALAPTLAKLDVVREGWAQVPALAEKPLCTKAQETVAMQFKRCQQQLGEFGSRMQEHPVTPDEYEAAISELRRDVQALEGELVVANDEAQTVDISNSGFDREVGPRLVRICAVAPRPRFDRQAAGWRPLQRRRRRC</sequence>
<evidence type="ECO:0000256" key="1">
    <source>
        <dbReference type="SAM" id="MobiDB-lite"/>
    </source>
</evidence>
<evidence type="ECO:0000313" key="3">
    <source>
        <dbReference type="Proteomes" id="UP001189429"/>
    </source>
</evidence>
<gene>
    <name evidence="2" type="ORF">PCOR1329_LOCUS27451</name>
</gene>
<evidence type="ECO:0000313" key="2">
    <source>
        <dbReference type="EMBL" id="CAK0828127.1"/>
    </source>
</evidence>
<protein>
    <recommendedName>
        <fullName evidence="4">Tubulin-specific chaperone A</fullName>
    </recommendedName>
</protein>
<keyword evidence="3" id="KW-1185">Reference proteome</keyword>
<comment type="caution">
    <text evidence="2">The sequence shown here is derived from an EMBL/GenBank/DDBJ whole genome shotgun (WGS) entry which is preliminary data.</text>
</comment>
<dbReference type="Proteomes" id="UP001189429">
    <property type="component" value="Unassembled WGS sequence"/>
</dbReference>
<feature type="compositionally biased region" description="Basic and acidic residues" evidence="1">
    <location>
        <begin position="1"/>
        <end position="14"/>
    </location>
</feature>